<keyword evidence="4" id="KW-1185">Reference proteome</keyword>
<dbReference type="STRING" id="660122.C7YQA2"/>
<evidence type="ECO:0000256" key="2">
    <source>
        <dbReference type="SAM" id="MobiDB-lite"/>
    </source>
</evidence>
<dbReference type="OrthoDB" id="442176at2759"/>
<dbReference type="OMA" id="AFYLTNW"/>
<accession>C7YQA2</accession>
<feature type="compositionally biased region" description="Low complexity" evidence="2">
    <location>
        <begin position="35"/>
        <end position="49"/>
    </location>
</feature>
<reference evidence="3 4" key="1">
    <citation type="journal article" date="2009" name="PLoS Genet.">
        <title>The genome of Nectria haematococca: contribution of supernumerary chromosomes to gene expansion.</title>
        <authorList>
            <person name="Coleman J.J."/>
            <person name="Rounsley S.D."/>
            <person name="Rodriguez-Carres M."/>
            <person name="Kuo A."/>
            <person name="Wasmann C.C."/>
            <person name="Grimwood J."/>
            <person name="Schmutz J."/>
            <person name="Taga M."/>
            <person name="White G.J."/>
            <person name="Zhou S."/>
            <person name="Schwartz D.C."/>
            <person name="Freitag M."/>
            <person name="Ma L.J."/>
            <person name="Danchin E.G."/>
            <person name="Henrissat B."/>
            <person name="Coutinho P.M."/>
            <person name="Nelson D.R."/>
            <person name="Straney D."/>
            <person name="Napoli C.A."/>
            <person name="Barker B.M."/>
            <person name="Gribskov M."/>
            <person name="Rep M."/>
            <person name="Kroken S."/>
            <person name="Molnar I."/>
            <person name="Rensing C."/>
            <person name="Kennell J.C."/>
            <person name="Zamora J."/>
            <person name="Farman M.L."/>
            <person name="Selker E.U."/>
            <person name="Salamov A."/>
            <person name="Shapiro H."/>
            <person name="Pangilinan J."/>
            <person name="Lindquist E."/>
            <person name="Lamers C."/>
            <person name="Grigoriev I.V."/>
            <person name="Geiser D.M."/>
            <person name="Covert S.F."/>
            <person name="Temporini E."/>
            <person name="Vanetten H.D."/>
        </authorList>
    </citation>
    <scope>NUCLEOTIDE SEQUENCE [LARGE SCALE GENOMIC DNA]</scope>
    <source>
        <strain evidence="4">ATCC MYA-4622 / CBS 123669 / FGSC 9596 / NRRL 45880 / 77-13-4</strain>
    </source>
</reference>
<feature type="compositionally biased region" description="Polar residues" evidence="2">
    <location>
        <begin position="165"/>
        <end position="187"/>
    </location>
</feature>
<evidence type="ECO:0000313" key="4">
    <source>
        <dbReference type="Proteomes" id="UP000005206"/>
    </source>
</evidence>
<dbReference type="GeneID" id="9668928"/>
<feature type="coiled-coil region" evidence="1">
    <location>
        <begin position="309"/>
        <end position="336"/>
    </location>
</feature>
<feature type="compositionally biased region" description="Basic residues" evidence="2">
    <location>
        <begin position="1"/>
        <end position="13"/>
    </location>
</feature>
<organism evidence="3 4">
    <name type="scientific">Fusarium vanettenii (strain ATCC MYA-4622 / CBS 123669 / FGSC 9596 / NRRL 45880 / 77-13-4)</name>
    <name type="common">Fusarium solani subsp. pisi</name>
    <dbReference type="NCBI Taxonomy" id="660122"/>
    <lineage>
        <taxon>Eukaryota</taxon>
        <taxon>Fungi</taxon>
        <taxon>Dikarya</taxon>
        <taxon>Ascomycota</taxon>
        <taxon>Pezizomycotina</taxon>
        <taxon>Sordariomycetes</taxon>
        <taxon>Hypocreomycetidae</taxon>
        <taxon>Hypocreales</taxon>
        <taxon>Nectriaceae</taxon>
        <taxon>Fusarium</taxon>
        <taxon>Fusarium solani species complex</taxon>
        <taxon>Fusarium vanettenii</taxon>
    </lineage>
</organism>
<feature type="coiled-coil region" evidence="1">
    <location>
        <begin position="232"/>
        <end position="279"/>
    </location>
</feature>
<dbReference type="RefSeq" id="XP_003051699.1">
    <property type="nucleotide sequence ID" value="XM_003051653.1"/>
</dbReference>
<name>C7YQA2_FUSV7</name>
<feature type="compositionally biased region" description="Basic residues" evidence="2">
    <location>
        <begin position="133"/>
        <end position="143"/>
    </location>
</feature>
<proteinExistence type="predicted"/>
<protein>
    <submittedName>
        <fullName evidence="3">Uncharacterized protein</fullName>
    </submittedName>
</protein>
<dbReference type="VEuPathDB" id="FungiDB:NECHADRAFT_79033"/>
<sequence>MASPPRRSRKHRAAAPTKFTVPGSDDDFCPEPSKKASAPKVSSASKAKANPANLTRSSSSDDVPLMARKKARAAQNAAARRAAQRDEDAGYESSGSNSSIPAVASDKSTRLADQVSPTGKRGAPKEHTDSPVKKQRIVFKKKNRSSDGTSSSSPTSPTEPVASSNLATRSTETTPATSLAPSQPSINRETEAASLITVPHEATTLQPADYHPAALHPAALHPAALHPAEASLQQFSEQLAHMRNDADAIQKSMQGVLDAQAMQAKVTALETQLATLSAQSAQEAGGDLVELNKALDASRAREKKLSDSFETLKAENKEQKEYIEDLKSDVNALNDELEKGSDFPYDKISDDKIGDEWLQLAHEIQNFTLQVLTRDPTRVAAPPGANSVQVNALRLKRKQDPELVNFHFQKHIWDRINNEVFQAGSNVWGGRGGKAFNRLCIDVAGSDAEEMKNFSPLKAQTANVLRSTHDDENKVQVAKLVNGLKADLFVFTNPEMTKTLEHRLKKIVHRAWRLNIIFIASRAFFLPMGVQDQYQDDNVDIRYTRGNTENTELELQVSPQIVKYGEADGFNFESCIIVCKAIVTMCEVKQRGGKRSKE</sequence>
<feature type="compositionally biased region" description="Low complexity" evidence="2">
    <location>
        <begin position="146"/>
        <end position="164"/>
    </location>
</feature>
<feature type="region of interest" description="Disordered" evidence="2">
    <location>
        <begin position="1"/>
        <end position="187"/>
    </location>
</feature>
<dbReference type="Proteomes" id="UP000005206">
    <property type="component" value="Chromosome 4"/>
</dbReference>
<feature type="compositionally biased region" description="Basic and acidic residues" evidence="2">
    <location>
        <begin position="123"/>
        <end position="132"/>
    </location>
</feature>
<dbReference type="eggNOG" id="ENOG502SPSM">
    <property type="taxonomic scope" value="Eukaryota"/>
</dbReference>
<gene>
    <name evidence="3" type="ORF">NECHADRAFT_79033</name>
</gene>
<feature type="compositionally biased region" description="Polar residues" evidence="2">
    <location>
        <begin position="52"/>
        <end position="61"/>
    </location>
</feature>
<evidence type="ECO:0000313" key="3">
    <source>
        <dbReference type="EMBL" id="EEU45986.1"/>
    </source>
</evidence>
<keyword evidence="1" id="KW-0175">Coiled coil</keyword>
<dbReference type="InParanoid" id="C7YQA2"/>
<dbReference type="KEGG" id="nhe:NECHADRAFT_79033"/>
<evidence type="ECO:0000256" key="1">
    <source>
        <dbReference type="SAM" id="Coils"/>
    </source>
</evidence>
<dbReference type="EMBL" id="GG698898">
    <property type="protein sequence ID" value="EEU45986.1"/>
    <property type="molecule type" value="Genomic_DNA"/>
</dbReference>
<dbReference type="AlphaFoldDB" id="C7YQA2"/>
<dbReference type="HOGENOM" id="CLU_456407_0_0_1"/>